<comment type="subcellular location">
    <subcellularLocation>
        <location evidence="1">Secreted</location>
    </subcellularLocation>
</comment>
<proteinExistence type="predicted"/>
<evidence type="ECO:0000256" key="10">
    <source>
        <dbReference type="ARBA" id="ARBA00043675"/>
    </source>
</evidence>
<evidence type="ECO:0000256" key="12">
    <source>
        <dbReference type="ARBA" id="ARBA00043748"/>
    </source>
</evidence>
<feature type="disulfide bond" evidence="17">
    <location>
        <begin position="104"/>
        <end position="431"/>
    </location>
</feature>
<feature type="disulfide bond" evidence="17">
    <location>
        <begin position="242"/>
        <end position="486"/>
    </location>
</feature>
<name>A0A0D0E9V3_9AGAM</name>
<evidence type="ECO:0000256" key="14">
    <source>
        <dbReference type="ARBA" id="ARBA00044106"/>
    </source>
</evidence>
<comment type="catalytic activity">
    <reaction evidence="11">
        <text>1D-myo-inositol 1,2,6-trisphosphate + H2O = 1D-myo-inositol 1,2-bisphosphate + phosphate</text>
        <dbReference type="Rhea" id="RHEA:77131"/>
        <dbReference type="ChEBI" id="CHEBI:15377"/>
        <dbReference type="ChEBI" id="CHEBI:43474"/>
        <dbReference type="ChEBI" id="CHEBI:195537"/>
        <dbReference type="ChEBI" id="CHEBI:195539"/>
    </reaction>
    <physiologicalReaction direction="left-to-right" evidence="11">
        <dbReference type="Rhea" id="RHEA:77132"/>
    </physiologicalReaction>
</comment>
<feature type="active site" description="Nucleophile" evidence="16">
    <location>
        <position position="115"/>
    </location>
</feature>
<evidence type="ECO:0000256" key="6">
    <source>
        <dbReference type="ARBA" id="ARBA00023180"/>
    </source>
</evidence>
<dbReference type="GO" id="GO:0003993">
    <property type="term" value="F:acid phosphatase activity"/>
    <property type="evidence" value="ECO:0007669"/>
    <property type="project" value="TreeGrafter"/>
</dbReference>
<comment type="subunit">
    <text evidence="2">Monomer.</text>
</comment>
<evidence type="ECO:0000256" key="2">
    <source>
        <dbReference type="ARBA" id="ARBA00011245"/>
    </source>
</evidence>
<dbReference type="InterPro" id="IPR029033">
    <property type="entry name" value="His_PPase_superfam"/>
</dbReference>
<reference evidence="19" key="2">
    <citation type="submission" date="2015-01" db="EMBL/GenBank/DDBJ databases">
        <title>Evolutionary Origins and Diversification of the Mycorrhizal Mutualists.</title>
        <authorList>
            <consortium name="DOE Joint Genome Institute"/>
            <consortium name="Mycorrhizal Genomics Consortium"/>
            <person name="Kohler A."/>
            <person name="Kuo A."/>
            <person name="Nagy L.G."/>
            <person name="Floudas D."/>
            <person name="Copeland A."/>
            <person name="Barry K.W."/>
            <person name="Cichocki N."/>
            <person name="Veneault-Fourrey C."/>
            <person name="LaButti K."/>
            <person name="Lindquist E.A."/>
            <person name="Lipzen A."/>
            <person name="Lundell T."/>
            <person name="Morin E."/>
            <person name="Murat C."/>
            <person name="Riley R."/>
            <person name="Ohm R."/>
            <person name="Sun H."/>
            <person name="Tunlid A."/>
            <person name="Henrissat B."/>
            <person name="Grigoriev I.V."/>
            <person name="Hibbett D.S."/>
            <person name="Martin F."/>
        </authorList>
    </citation>
    <scope>NUCLEOTIDE SEQUENCE [LARGE SCALE GENOMIC DNA]</scope>
    <source>
        <strain evidence="19">Ve08.2h10</strain>
    </source>
</reference>
<feature type="active site" description="Proton donor" evidence="16">
    <location>
        <position position="382"/>
    </location>
</feature>
<comment type="catalytic activity">
    <reaction evidence="9">
        <text>1D-myo-inositol 1,2,5,6-tetrakisphosphate + H2O = 1D-myo-inositol 1,2,6-trisphosphate + phosphate</text>
        <dbReference type="Rhea" id="RHEA:77119"/>
        <dbReference type="ChEBI" id="CHEBI:15377"/>
        <dbReference type="ChEBI" id="CHEBI:43474"/>
        <dbReference type="ChEBI" id="CHEBI:195535"/>
        <dbReference type="ChEBI" id="CHEBI:195537"/>
    </reaction>
    <physiologicalReaction direction="left-to-right" evidence="9">
        <dbReference type="Rhea" id="RHEA:77120"/>
    </physiologicalReaction>
</comment>
<keyword evidence="19" id="KW-1185">Reference proteome</keyword>
<evidence type="ECO:0000256" key="5">
    <source>
        <dbReference type="ARBA" id="ARBA00023157"/>
    </source>
</evidence>
<dbReference type="GO" id="GO:0005576">
    <property type="term" value="C:extracellular region"/>
    <property type="evidence" value="ECO:0007669"/>
    <property type="project" value="UniProtKB-SubCell"/>
</dbReference>
<sequence length="488" mass="54681">MSRDDEVTLALFLHADKPSPPHRNHPDKWSSCSKHCLRCVVLLVLVLFWSTNYLRYGHWYSSPSSQLETVVETGVGLPKEVKQAWTTYSPYFAAADYKPPPKYCEITQVNLLQRHGARFPTASGSMKMKVPLQKLMNATSYSDKSFEFLSTFEWDLGEADLIPRGAKEAFESGSEHYMRYKHLITSDQLPFVRASGGQRVIDSAANWTTGFAIGSGQVYLPKVSVIISEAEGANNTLDGSMCPNAHSIKEQAYIWRDSFTAAIVDRINKVVPGADLDSEDVAELMPLCAFETLYHGTASPFCGLFTVEEWQAREYYSDILKYYKTGYGNPLGPVQGVGYVNELIARLLGQPVEDQTQTNRTLDSSPVTFPLDRNFYADFSHDNQMVAIYSAVGLFRQDGPPSPWKLDPARTWRISMMTPFSGRMITEKLRCNGDGEDKEYVRILVDDAVQPLEFCGASEEGLCEMSAFVESQAYARSNGNGDWDKCFS</sequence>
<dbReference type="InParanoid" id="A0A0D0E9V3"/>
<evidence type="ECO:0000256" key="15">
    <source>
        <dbReference type="ARBA" id="ARBA00044262"/>
    </source>
</evidence>
<dbReference type="Gene3D" id="3.40.50.1240">
    <property type="entry name" value="Phosphoglycerate mutase-like"/>
    <property type="match status" value="1"/>
</dbReference>
<keyword evidence="3" id="KW-0964">Secreted</keyword>
<dbReference type="Proteomes" id="UP000054538">
    <property type="component" value="Unassembled WGS sequence"/>
</dbReference>
<evidence type="ECO:0000256" key="16">
    <source>
        <dbReference type="PIRSR" id="PIRSR000894-1"/>
    </source>
</evidence>
<dbReference type="STRING" id="930991.A0A0D0E9V3"/>
<comment type="catalytic activity">
    <reaction evidence="13">
        <text>1D-myo-inositol hexakisphosphate + H2O = 1D-myo-inositol 1,2,4,5,6-pentakisphosphate + phosphate</text>
        <dbReference type="Rhea" id="RHEA:16989"/>
        <dbReference type="ChEBI" id="CHEBI:15377"/>
        <dbReference type="ChEBI" id="CHEBI:43474"/>
        <dbReference type="ChEBI" id="CHEBI:57798"/>
        <dbReference type="ChEBI" id="CHEBI:58130"/>
        <dbReference type="EC" id="3.1.3.8"/>
    </reaction>
    <physiologicalReaction direction="left-to-right" evidence="13">
        <dbReference type="Rhea" id="RHEA:16990"/>
    </physiologicalReaction>
</comment>
<evidence type="ECO:0000256" key="11">
    <source>
        <dbReference type="ARBA" id="ARBA00043721"/>
    </source>
</evidence>
<evidence type="ECO:0000256" key="3">
    <source>
        <dbReference type="ARBA" id="ARBA00022525"/>
    </source>
</evidence>
<dbReference type="OrthoDB" id="6509975at2759"/>
<evidence type="ECO:0000256" key="7">
    <source>
        <dbReference type="ARBA" id="ARBA00041857"/>
    </source>
</evidence>
<evidence type="ECO:0000313" key="19">
    <source>
        <dbReference type="Proteomes" id="UP000054538"/>
    </source>
</evidence>
<dbReference type="InterPro" id="IPR016274">
    <property type="entry name" value="Histidine_acid_Pase_euk"/>
</dbReference>
<keyword evidence="6" id="KW-0325">Glycoprotein</keyword>
<dbReference type="GO" id="GO:0016158">
    <property type="term" value="F:inositol hexakisphosphate 3-phosphatase activity"/>
    <property type="evidence" value="ECO:0007669"/>
    <property type="project" value="UniProtKB-EC"/>
</dbReference>
<dbReference type="PIRSF" id="PIRSF000894">
    <property type="entry name" value="Acid_phosphatase"/>
    <property type="match status" value="1"/>
</dbReference>
<dbReference type="PANTHER" id="PTHR20963">
    <property type="entry name" value="MULTIPLE INOSITOL POLYPHOSPHATE PHOSPHATASE-RELATED"/>
    <property type="match status" value="1"/>
</dbReference>
<evidence type="ECO:0000256" key="17">
    <source>
        <dbReference type="PIRSR" id="PIRSR000894-2"/>
    </source>
</evidence>
<dbReference type="EMBL" id="KN825004">
    <property type="protein sequence ID" value="KIK96090.1"/>
    <property type="molecule type" value="Genomic_DNA"/>
</dbReference>
<dbReference type="PANTHER" id="PTHR20963:SF24">
    <property type="entry name" value="3-PHYTASE B"/>
    <property type="match status" value="1"/>
</dbReference>
<reference evidence="18 19" key="1">
    <citation type="submission" date="2014-04" db="EMBL/GenBank/DDBJ databases">
        <authorList>
            <consortium name="DOE Joint Genome Institute"/>
            <person name="Kuo A."/>
            <person name="Kohler A."/>
            <person name="Jargeat P."/>
            <person name="Nagy L.G."/>
            <person name="Floudas D."/>
            <person name="Copeland A."/>
            <person name="Barry K.W."/>
            <person name="Cichocki N."/>
            <person name="Veneault-Fourrey C."/>
            <person name="LaButti K."/>
            <person name="Lindquist E.A."/>
            <person name="Lipzen A."/>
            <person name="Lundell T."/>
            <person name="Morin E."/>
            <person name="Murat C."/>
            <person name="Sun H."/>
            <person name="Tunlid A."/>
            <person name="Henrissat B."/>
            <person name="Grigoriev I.V."/>
            <person name="Hibbett D.S."/>
            <person name="Martin F."/>
            <person name="Nordberg H.P."/>
            <person name="Cantor M.N."/>
            <person name="Hua S.X."/>
        </authorList>
    </citation>
    <scope>NUCLEOTIDE SEQUENCE [LARGE SCALE GENOMIC DNA]</scope>
    <source>
        <strain evidence="18 19">Ve08.2h10</strain>
    </source>
</reference>
<comment type="catalytic activity">
    <reaction evidence="12">
        <text>1D-myo-inositol 1,2,4,5,6-pentakisphosphate + H2O = 1D-myo-inositol 1,2,5,6-tetrakisphosphate + phosphate</text>
        <dbReference type="Rhea" id="RHEA:77115"/>
        <dbReference type="ChEBI" id="CHEBI:15377"/>
        <dbReference type="ChEBI" id="CHEBI:43474"/>
        <dbReference type="ChEBI" id="CHEBI:57798"/>
        <dbReference type="ChEBI" id="CHEBI:195535"/>
    </reaction>
    <physiologicalReaction direction="left-to-right" evidence="12">
        <dbReference type="Rhea" id="RHEA:77116"/>
    </physiologicalReaction>
</comment>
<dbReference type="AlphaFoldDB" id="A0A0D0E9V3"/>
<dbReference type="HOGENOM" id="CLU_020880_0_1_1"/>
<feature type="disulfide bond" evidence="17">
    <location>
        <begin position="288"/>
        <end position="302"/>
    </location>
</feature>
<evidence type="ECO:0000256" key="13">
    <source>
        <dbReference type="ARBA" id="ARBA00043788"/>
    </source>
</evidence>
<accession>A0A0D0E9V3</accession>
<evidence type="ECO:0000256" key="9">
    <source>
        <dbReference type="ARBA" id="ARBA00043670"/>
    </source>
</evidence>
<dbReference type="SUPFAM" id="SSF53254">
    <property type="entry name" value="Phosphoglycerate mutase-like"/>
    <property type="match status" value="1"/>
</dbReference>
<protein>
    <recommendedName>
        <fullName evidence="14">Phytase A</fullName>
    </recommendedName>
    <alternativeName>
        <fullName evidence="15">Histidine acid phosphatase phyA</fullName>
    </alternativeName>
    <alternativeName>
        <fullName evidence="8">Myo-inositol hexakisphosphate phosphohydrolase A</fullName>
    </alternativeName>
    <alternativeName>
        <fullName evidence="7">Myo-inositol-hexaphosphate 3-phosphohydrolase A</fullName>
    </alternativeName>
</protein>
<evidence type="ECO:0000256" key="4">
    <source>
        <dbReference type="ARBA" id="ARBA00022801"/>
    </source>
</evidence>
<dbReference type="PROSITE" id="PS00778">
    <property type="entry name" value="HIS_ACID_PHOSPHAT_2"/>
    <property type="match status" value="1"/>
</dbReference>
<dbReference type="CDD" id="cd07061">
    <property type="entry name" value="HP_HAP_like"/>
    <property type="match status" value="1"/>
</dbReference>
<evidence type="ECO:0000256" key="8">
    <source>
        <dbReference type="ARBA" id="ARBA00042300"/>
    </source>
</evidence>
<gene>
    <name evidence="18" type="ORF">PAXRUDRAFT_826321</name>
</gene>
<evidence type="ECO:0000313" key="18">
    <source>
        <dbReference type="EMBL" id="KIK96090.1"/>
    </source>
</evidence>
<feature type="disulfide bond" evidence="17">
    <location>
        <begin position="455"/>
        <end position="463"/>
    </location>
</feature>
<keyword evidence="4" id="KW-0378">Hydrolase</keyword>
<evidence type="ECO:0000256" key="1">
    <source>
        <dbReference type="ARBA" id="ARBA00004613"/>
    </source>
</evidence>
<dbReference type="Pfam" id="PF00328">
    <property type="entry name" value="His_Phos_2"/>
    <property type="match status" value="1"/>
</dbReference>
<dbReference type="InterPro" id="IPR000560">
    <property type="entry name" value="His_Pase_clade-2"/>
</dbReference>
<keyword evidence="5 17" id="KW-1015">Disulfide bond</keyword>
<dbReference type="PROSITE" id="PS00616">
    <property type="entry name" value="HIS_ACID_PHOSPHAT_1"/>
    <property type="match status" value="1"/>
</dbReference>
<comment type="catalytic activity">
    <reaction evidence="10">
        <text>1D-myo-inositol 1,2-bisphosphate + H2O = 1D-myo-inositol 2-phosphate + phosphate</text>
        <dbReference type="Rhea" id="RHEA:77135"/>
        <dbReference type="ChEBI" id="CHEBI:15377"/>
        <dbReference type="ChEBI" id="CHEBI:43474"/>
        <dbReference type="ChEBI" id="CHEBI:84142"/>
        <dbReference type="ChEBI" id="CHEBI:195539"/>
    </reaction>
    <physiologicalReaction direction="left-to-right" evidence="10">
        <dbReference type="Rhea" id="RHEA:77136"/>
    </physiologicalReaction>
</comment>
<dbReference type="InterPro" id="IPR033379">
    <property type="entry name" value="Acid_Pase_AS"/>
</dbReference>
<organism evidence="18 19">
    <name type="scientific">Paxillus rubicundulus Ve08.2h10</name>
    <dbReference type="NCBI Taxonomy" id="930991"/>
    <lineage>
        <taxon>Eukaryota</taxon>
        <taxon>Fungi</taxon>
        <taxon>Dikarya</taxon>
        <taxon>Basidiomycota</taxon>
        <taxon>Agaricomycotina</taxon>
        <taxon>Agaricomycetes</taxon>
        <taxon>Agaricomycetidae</taxon>
        <taxon>Boletales</taxon>
        <taxon>Paxilineae</taxon>
        <taxon>Paxillaceae</taxon>
        <taxon>Paxillus</taxon>
    </lineage>
</organism>
<dbReference type="FunCoup" id="A0A0D0E9V3">
    <property type="interactions" value="202"/>
</dbReference>